<keyword evidence="2" id="KW-1185">Reference proteome</keyword>
<protein>
    <submittedName>
        <fullName evidence="1">Uncharacterized protein</fullName>
    </submittedName>
</protein>
<evidence type="ECO:0000313" key="2">
    <source>
        <dbReference type="Proteomes" id="UP000304953"/>
    </source>
</evidence>
<accession>A0AC61RZT0</accession>
<reference evidence="1" key="1">
    <citation type="submission" date="2019-04" db="EMBL/GenBank/DDBJ databases">
        <title>Microbes associate with the intestines of laboratory mice.</title>
        <authorList>
            <person name="Navarre W."/>
            <person name="Wong E."/>
            <person name="Huang K."/>
            <person name="Tropini C."/>
            <person name="Ng K."/>
            <person name="Yu B."/>
        </authorList>
    </citation>
    <scope>NUCLEOTIDE SEQUENCE</scope>
    <source>
        <strain evidence="1">NM01_1-7b</strain>
    </source>
</reference>
<comment type="caution">
    <text evidence="1">The sequence shown here is derived from an EMBL/GenBank/DDBJ whole genome shotgun (WGS) entry which is preliminary data.</text>
</comment>
<organism evidence="1 2">
    <name type="scientific">Petralouisia muris</name>
    <dbReference type="NCBI Taxonomy" id="3032872"/>
    <lineage>
        <taxon>Bacteria</taxon>
        <taxon>Bacillati</taxon>
        <taxon>Bacillota</taxon>
        <taxon>Clostridia</taxon>
        <taxon>Lachnospirales</taxon>
        <taxon>Lachnospiraceae</taxon>
        <taxon>Petralouisia</taxon>
    </lineage>
</organism>
<name>A0AC61RZT0_9FIRM</name>
<dbReference type="Proteomes" id="UP000304953">
    <property type="component" value="Unassembled WGS sequence"/>
</dbReference>
<dbReference type="EMBL" id="SRYA01000008">
    <property type="protein sequence ID" value="TGY97282.1"/>
    <property type="molecule type" value="Genomic_DNA"/>
</dbReference>
<sequence>MTTDNVEEEVEDQGLAAAFQSQDAVSPLIKGQNPSFFNAVTMSGGYSEFVQDGVLYRKLERGRSGTK</sequence>
<gene>
    <name evidence="1" type="ORF">E5329_05070</name>
</gene>
<evidence type="ECO:0000313" key="1">
    <source>
        <dbReference type="EMBL" id="TGY97282.1"/>
    </source>
</evidence>
<proteinExistence type="predicted"/>